<evidence type="ECO:0000256" key="1">
    <source>
        <dbReference type="RuleBase" id="RU003860"/>
    </source>
</evidence>
<dbReference type="Proteomes" id="UP000077115">
    <property type="component" value="Unassembled WGS sequence"/>
</dbReference>
<dbReference type="STRING" id="403673.A0A177WRV6"/>
<reference evidence="2 3" key="1">
    <citation type="submission" date="2006-10" db="EMBL/GenBank/DDBJ databases">
        <title>The Genome Sequence of Batrachochytrium dendrobatidis JEL423.</title>
        <authorList>
            <consortium name="The Broad Institute Genome Sequencing Platform"/>
            <person name="Birren B."/>
            <person name="Lander E."/>
            <person name="Galagan J."/>
            <person name="Cuomo C."/>
            <person name="Devon K."/>
            <person name="Jaffe D."/>
            <person name="Butler J."/>
            <person name="Alvarez P."/>
            <person name="Gnerre S."/>
            <person name="Grabherr M."/>
            <person name="Kleber M."/>
            <person name="Mauceli E."/>
            <person name="Brockman W."/>
            <person name="Young S."/>
            <person name="LaButti K."/>
            <person name="Sykes S."/>
            <person name="DeCaprio D."/>
            <person name="Crawford M."/>
            <person name="Koehrsen M."/>
            <person name="Engels R."/>
            <person name="Montgomery P."/>
            <person name="Pearson M."/>
            <person name="Howarth C."/>
            <person name="Larson L."/>
            <person name="White J."/>
            <person name="O'Leary S."/>
            <person name="Kodira C."/>
            <person name="Zeng Q."/>
            <person name="Yandava C."/>
            <person name="Alvarado L."/>
            <person name="Longcore J."/>
            <person name="James T."/>
        </authorList>
    </citation>
    <scope>NUCLEOTIDE SEQUENCE [LARGE SCALE GENOMIC DNA]</scope>
    <source>
        <strain evidence="2 3">JEL423</strain>
    </source>
</reference>
<dbReference type="AlphaFoldDB" id="A0A177WRV6"/>
<dbReference type="OrthoDB" id="411584at2759"/>
<dbReference type="PANTHER" id="PTHR46230:SF7">
    <property type="entry name" value="BOLA-LIKE PROTEIN 1"/>
    <property type="match status" value="1"/>
</dbReference>
<name>A0A177WRV6_BATDL</name>
<comment type="similarity">
    <text evidence="1">Belongs to the BolA/IbaG family.</text>
</comment>
<dbReference type="eggNOG" id="KOG2313">
    <property type="taxonomic scope" value="Eukaryota"/>
</dbReference>
<dbReference type="Gene3D" id="3.30.300.90">
    <property type="entry name" value="BolA-like"/>
    <property type="match status" value="1"/>
</dbReference>
<dbReference type="Pfam" id="PF01722">
    <property type="entry name" value="BolA"/>
    <property type="match status" value="1"/>
</dbReference>
<evidence type="ECO:0008006" key="4">
    <source>
        <dbReference type="Google" id="ProtNLM"/>
    </source>
</evidence>
<dbReference type="PANTHER" id="PTHR46230">
    <property type="match status" value="1"/>
</dbReference>
<dbReference type="InterPro" id="IPR002634">
    <property type="entry name" value="BolA"/>
</dbReference>
<dbReference type="PIRSF" id="PIRSF003113">
    <property type="entry name" value="BolA"/>
    <property type="match status" value="1"/>
</dbReference>
<reference evidence="2 3" key="2">
    <citation type="submission" date="2016-05" db="EMBL/GenBank/DDBJ databases">
        <title>Lineage-specific infection strategies underlie the spectrum of fungal disease in amphibians.</title>
        <authorList>
            <person name="Cuomo C.A."/>
            <person name="Farrer R.A."/>
            <person name="James T."/>
            <person name="Longcore J."/>
            <person name="Birren B."/>
        </authorList>
    </citation>
    <scope>NUCLEOTIDE SEQUENCE [LARGE SCALE GENOMIC DNA]</scope>
    <source>
        <strain evidence="2 3">JEL423</strain>
    </source>
</reference>
<protein>
    <recommendedName>
        <fullName evidence="4">BolA-like protein</fullName>
    </recommendedName>
</protein>
<gene>
    <name evidence="2" type="ORF">BDEG_26245</name>
</gene>
<dbReference type="VEuPathDB" id="FungiDB:BDEG_26245"/>
<proteinExistence type="inferred from homology"/>
<organism evidence="2 3">
    <name type="scientific">Batrachochytrium dendrobatidis (strain JEL423)</name>
    <dbReference type="NCBI Taxonomy" id="403673"/>
    <lineage>
        <taxon>Eukaryota</taxon>
        <taxon>Fungi</taxon>
        <taxon>Fungi incertae sedis</taxon>
        <taxon>Chytridiomycota</taxon>
        <taxon>Chytridiomycota incertae sedis</taxon>
        <taxon>Chytridiomycetes</taxon>
        <taxon>Rhizophydiales</taxon>
        <taxon>Rhizophydiales incertae sedis</taxon>
        <taxon>Batrachochytrium</taxon>
    </lineage>
</organism>
<accession>A0A177WRV6</accession>
<dbReference type="SUPFAM" id="SSF82657">
    <property type="entry name" value="BolA-like"/>
    <property type="match status" value="1"/>
</dbReference>
<evidence type="ECO:0000313" key="2">
    <source>
        <dbReference type="EMBL" id="OAJ42839.1"/>
    </source>
</evidence>
<sequence length="101" mass="11158">MDQPGPVLHAIKTKITQALAPTQLEVVDDSSKHKGHAGTKGLRSTETHFRVVIVSDAFASKSLVQRHKLVYEILDQEINSGVHALSLVTKTPQEFENYVPK</sequence>
<dbReference type="InterPro" id="IPR036065">
    <property type="entry name" value="BolA-like_sf"/>
</dbReference>
<evidence type="ECO:0000313" key="3">
    <source>
        <dbReference type="Proteomes" id="UP000077115"/>
    </source>
</evidence>
<dbReference type="EMBL" id="DS022308">
    <property type="protein sequence ID" value="OAJ42839.1"/>
    <property type="molecule type" value="Genomic_DNA"/>
</dbReference>
<dbReference type="GO" id="GO:0016226">
    <property type="term" value="P:iron-sulfur cluster assembly"/>
    <property type="evidence" value="ECO:0007669"/>
    <property type="project" value="TreeGrafter"/>
</dbReference>